<accession>A0A3L6FFI3</accession>
<evidence type="ECO:0000313" key="1">
    <source>
        <dbReference type="EMBL" id="PWZ31975.1"/>
    </source>
</evidence>
<comment type="caution">
    <text evidence="1">The sequence shown here is derived from an EMBL/GenBank/DDBJ whole genome shotgun (WGS) entry which is preliminary data.</text>
</comment>
<evidence type="ECO:0000313" key="2">
    <source>
        <dbReference type="Proteomes" id="UP000251960"/>
    </source>
</evidence>
<organism evidence="1 2">
    <name type="scientific">Zea mays</name>
    <name type="common">Maize</name>
    <dbReference type="NCBI Taxonomy" id="4577"/>
    <lineage>
        <taxon>Eukaryota</taxon>
        <taxon>Viridiplantae</taxon>
        <taxon>Streptophyta</taxon>
        <taxon>Embryophyta</taxon>
        <taxon>Tracheophyta</taxon>
        <taxon>Spermatophyta</taxon>
        <taxon>Magnoliopsida</taxon>
        <taxon>Liliopsida</taxon>
        <taxon>Poales</taxon>
        <taxon>Poaceae</taxon>
        <taxon>PACMAD clade</taxon>
        <taxon>Panicoideae</taxon>
        <taxon>Andropogonodae</taxon>
        <taxon>Andropogoneae</taxon>
        <taxon>Tripsacinae</taxon>
        <taxon>Zea</taxon>
    </lineage>
</organism>
<sequence>MYNCNLVPEI</sequence>
<name>A0A3L6FFI3_MAIZE</name>
<dbReference type="Proteomes" id="UP000251960">
    <property type="component" value="Chromosome 3"/>
</dbReference>
<gene>
    <name evidence="1" type="ORF">Zm00014a_001941</name>
</gene>
<protein>
    <submittedName>
        <fullName evidence="1">Uncharacterized protein</fullName>
    </submittedName>
</protein>
<reference evidence="1 2" key="1">
    <citation type="journal article" date="2018" name="Nat. Genet.">
        <title>Extensive intraspecific gene order and gene structural variations between Mo17 and other maize genomes.</title>
        <authorList>
            <person name="Sun S."/>
            <person name="Zhou Y."/>
            <person name="Chen J."/>
            <person name="Shi J."/>
            <person name="Zhao H."/>
            <person name="Zhao H."/>
            <person name="Song W."/>
            <person name="Zhang M."/>
            <person name="Cui Y."/>
            <person name="Dong X."/>
            <person name="Liu H."/>
            <person name="Ma X."/>
            <person name="Jiao Y."/>
            <person name="Wang B."/>
            <person name="Wei X."/>
            <person name="Stein J.C."/>
            <person name="Glaubitz J.C."/>
            <person name="Lu F."/>
            <person name="Yu G."/>
            <person name="Liang C."/>
            <person name="Fengler K."/>
            <person name="Li B."/>
            <person name="Rafalski A."/>
            <person name="Schnable P.S."/>
            <person name="Ware D.H."/>
            <person name="Buckler E.S."/>
            <person name="Lai J."/>
        </authorList>
    </citation>
    <scope>NUCLEOTIDE SEQUENCE [LARGE SCALE GENOMIC DNA]</scope>
    <source>
        <strain evidence="2">cv. Missouri 17</strain>
        <tissue evidence="1">Seedling</tissue>
    </source>
</reference>
<dbReference type="EMBL" id="NCVQ01000004">
    <property type="protein sequence ID" value="PWZ31975.1"/>
    <property type="molecule type" value="Genomic_DNA"/>
</dbReference>
<proteinExistence type="predicted"/>